<feature type="region of interest" description="Disordered" evidence="8">
    <location>
        <begin position="455"/>
        <end position="494"/>
    </location>
</feature>
<evidence type="ECO:0000256" key="8">
    <source>
        <dbReference type="SAM" id="MobiDB-lite"/>
    </source>
</evidence>
<evidence type="ECO:0000256" key="3">
    <source>
        <dbReference type="ARBA" id="ARBA00022630"/>
    </source>
</evidence>
<dbReference type="SUPFAM" id="SSF51905">
    <property type="entry name" value="FAD/NAD(P)-binding domain"/>
    <property type="match status" value="1"/>
</dbReference>
<proteinExistence type="inferred from homology"/>
<dbReference type="AlphaFoldDB" id="A0A836C9V6"/>
<dbReference type="GO" id="GO:0001735">
    <property type="term" value="F:prenylcysteine oxidase activity"/>
    <property type="evidence" value="ECO:0007669"/>
    <property type="project" value="InterPro"/>
</dbReference>
<organism evidence="11 12">
    <name type="scientific">Tribonema minus</name>
    <dbReference type="NCBI Taxonomy" id="303371"/>
    <lineage>
        <taxon>Eukaryota</taxon>
        <taxon>Sar</taxon>
        <taxon>Stramenopiles</taxon>
        <taxon>Ochrophyta</taxon>
        <taxon>PX clade</taxon>
        <taxon>Xanthophyceae</taxon>
        <taxon>Tribonematales</taxon>
        <taxon>Tribonemataceae</taxon>
        <taxon>Tribonema</taxon>
    </lineage>
</organism>
<dbReference type="PANTHER" id="PTHR15944">
    <property type="entry name" value="FARNESYLCYSTEINE LYASE"/>
    <property type="match status" value="1"/>
</dbReference>
<accession>A0A836C9V6</accession>
<feature type="chain" id="PRO_5032471253" evidence="9">
    <location>
        <begin position="21"/>
        <end position="506"/>
    </location>
</feature>
<evidence type="ECO:0000256" key="6">
    <source>
        <dbReference type="ARBA" id="ARBA00023002"/>
    </source>
</evidence>
<gene>
    <name evidence="11" type="ORF">JKP88DRAFT_264659</name>
</gene>
<dbReference type="GO" id="GO:0030328">
    <property type="term" value="P:prenylcysteine catabolic process"/>
    <property type="evidence" value="ECO:0007669"/>
    <property type="project" value="InterPro"/>
</dbReference>
<dbReference type="InterPro" id="IPR017046">
    <property type="entry name" value="Prenylcysteine_Oxase1"/>
</dbReference>
<dbReference type="InterPro" id="IPR036188">
    <property type="entry name" value="FAD/NAD-bd_sf"/>
</dbReference>
<dbReference type="Pfam" id="PF07156">
    <property type="entry name" value="Prenylcys_lyase"/>
    <property type="match status" value="1"/>
</dbReference>
<keyword evidence="11" id="KW-0456">Lyase</keyword>
<keyword evidence="3" id="KW-0285">Flavoprotein</keyword>
<keyword evidence="5" id="KW-0274">FAD</keyword>
<evidence type="ECO:0000256" key="5">
    <source>
        <dbReference type="ARBA" id="ARBA00022827"/>
    </source>
</evidence>
<name>A0A836C9V6_9STRA</name>
<sequence>MKHAHVVITALLAWSAPAFGRAKDRPRIAVIGSGIGGSSAAFFLRQELGVQAVIDVYEAEPQAGGRLLEFTYLNSTYEAGGSIIYSGNRYMSDLATSMGLTKVEPPKTLWRYGMSLFWLKRTVAKALDKFLTIYALQNEGFTFATPAELWSKIGLNDYVNMTIADHLWSAVGEHTLLERELVYAVNRVNYNQDNDLNALAGLISLVTLVGGDLFKIKEGNAKVAQKLLGVAGARLHFEVTVTGVASTDTQQYKLLAGNESLGEYDAVLIAAPLELAGIAFNIDGATDPPAPQHPFQTTHATFVRGRLRSEYFSVEEGKGMPQTVLLTEDGQGEVFSSIALYERLEDGDGVYKLFSRKPLHTGLLDGLFGAGAWRTLFHRRWSAYPKLQPQHSAAAPPVILYAGHGIFYVNALEATVSAMEVLVIAARNAALLARQWLAADADGADASAAAPSLATEASSSSGGSSGSGSGGGGAVPSLDVQRAPPGGGSDTGADVVMGAADVLVEL</sequence>
<evidence type="ECO:0000256" key="4">
    <source>
        <dbReference type="ARBA" id="ARBA00022729"/>
    </source>
</evidence>
<evidence type="ECO:0000256" key="2">
    <source>
        <dbReference type="ARBA" id="ARBA00009967"/>
    </source>
</evidence>
<dbReference type="EMBL" id="JAFCMP010000515">
    <property type="protein sequence ID" value="KAG5178450.1"/>
    <property type="molecule type" value="Genomic_DNA"/>
</dbReference>
<feature type="signal peptide" evidence="9">
    <location>
        <begin position="1"/>
        <end position="20"/>
    </location>
</feature>
<feature type="domain" description="Prenylcysteine lyase" evidence="10">
    <location>
        <begin position="107"/>
        <end position="442"/>
    </location>
</feature>
<dbReference type="Gene3D" id="3.50.50.60">
    <property type="entry name" value="FAD/NAD(P)-binding domain"/>
    <property type="match status" value="1"/>
</dbReference>
<evidence type="ECO:0000313" key="11">
    <source>
        <dbReference type="EMBL" id="KAG5178450.1"/>
    </source>
</evidence>
<keyword evidence="12" id="KW-1185">Reference proteome</keyword>
<feature type="compositionally biased region" description="Gly residues" evidence="8">
    <location>
        <begin position="463"/>
        <end position="474"/>
    </location>
</feature>
<keyword evidence="4 9" id="KW-0732">Signal</keyword>
<dbReference type="Proteomes" id="UP000664859">
    <property type="component" value="Unassembled WGS sequence"/>
</dbReference>
<comment type="cofactor">
    <cofactor evidence="1">
        <name>FAD</name>
        <dbReference type="ChEBI" id="CHEBI:57692"/>
    </cofactor>
</comment>
<evidence type="ECO:0000256" key="9">
    <source>
        <dbReference type="SAM" id="SignalP"/>
    </source>
</evidence>
<evidence type="ECO:0000256" key="1">
    <source>
        <dbReference type="ARBA" id="ARBA00001974"/>
    </source>
</evidence>
<dbReference type="InterPro" id="IPR010795">
    <property type="entry name" value="Prenylcys_lyase"/>
</dbReference>
<evidence type="ECO:0000256" key="7">
    <source>
        <dbReference type="ARBA" id="ARBA00023180"/>
    </source>
</evidence>
<keyword evidence="6" id="KW-0560">Oxidoreductase</keyword>
<dbReference type="Pfam" id="PF13450">
    <property type="entry name" value="NAD_binding_8"/>
    <property type="match status" value="1"/>
</dbReference>
<comment type="caution">
    <text evidence="11">The sequence shown here is derived from an EMBL/GenBank/DDBJ whole genome shotgun (WGS) entry which is preliminary data.</text>
</comment>
<reference evidence="11" key="1">
    <citation type="submission" date="2021-02" db="EMBL/GenBank/DDBJ databases">
        <title>First Annotated Genome of the Yellow-green Alga Tribonema minus.</title>
        <authorList>
            <person name="Mahan K.M."/>
        </authorList>
    </citation>
    <scope>NUCLEOTIDE SEQUENCE</scope>
    <source>
        <strain evidence="11">UTEX B ZZ1240</strain>
    </source>
</reference>
<dbReference type="GO" id="GO:0016829">
    <property type="term" value="F:lyase activity"/>
    <property type="evidence" value="ECO:0007669"/>
    <property type="project" value="UniProtKB-KW"/>
</dbReference>
<keyword evidence="7" id="KW-0325">Glycoprotein</keyword>
<dbReference type="GO" id="GO:0030327">
    <property type="term" value="P:prenylated protein catabolic process"/>
    <property type="evidence" value="ECO:0007669"/>
    <property type="project" value="TreeGrafter"/>
</dbReference>
<evidence type="ECO:0000259" key="10">
    <source>
        <dbReference type="Pfam" id="PF07156"/>
    </source>
</evidence>
<dbReference type="OrthoDB" id="437369at2759"/>
<comment type="similarity">
    <text evidence="2">Belongs to the prenylcysteine oxidase family.</text>
</comment>
<evidence type="ECO:0000313" key="12">
    <source>
        <dbReference type="Proteomes" id="UP000664859"/>
    </source>
</evidence>
<protein>
    <submittedName>
        <fullName evidence="11">Prenylcysteine lyase-domain-containing protein</fullName>
    </submittedName>
</protein>
<dbReference type="PANTHER" id="PTHR15944:SF0">
    <property type="entry name" value="PRENYLCYSTEINE LYASE DOMAIN-CONTAINING PROTEIN"/>
    <property type="match status" value="1"/>
</dbReference>